<evidence type="ECO:0000313" key="2">
    <source>
        <dbReference type="EMBL" id="CAI8030418.1"/>
    </source>
</evidence>
<name>A0AA35SI64_GEOBA</name>
<feature type="region of interest" description="Disordered" evidence="1">
    <location>
        <begin position="110"/>
        <end position="131"/>
    </location>
</feature>
<proteinExistence type="predicted"/>
<keyword evidence="3" id="KW-1185">Reference proteome</keyword>
<dbReference type="AlphaFoldDB" id="A0AA35SI64"/>
<comment type="caution">
    <text evidence="2">The sequence shown here is derived from an EMBL/GenBank/DDBJ whole genome shotgun (WGS) entry which is preliminary data.</text>
</comment>
<dbReference type="Proteomes" id="UP001174909">
    <property type="component" value="Unassembled WGS sequence"/>
</dbReference>
<evidence type="ECO:0000313" key="3">
    <source>
        <dbReference type="Proteomes" id="UP001174909"/>
    </source>
</evidence>
<sequence length="142" mass="15711">MVHIMQLKHSPVTVVLEQPVCLLNPCFVLRPLSIIHLWCYLRSPWTGNRGSFSRLPGGARRLRCQYPPQTKGPDRLDPIFLCPHSSQESPVPVPDSTGLLPSLLLVNEGGQSTAGAPSGSRRKVPPPVHLPRLLTERPCPWC</sequence>
<gene>
    <name evidence="2" type="ORF">GBAR_LOCUS17258</name>
</gene>
<protein>
    <submittedName>
        <fullName evidence="2">Uncharacterized protein</fullName>
    </submittedName>
</protein>
<dbReference type="EMBL" id="CASHTH010002481">
    <property type="protein sequence ID" value="CAI8030418.1"/>
    <property type="molecule type" value="Genomic_DNA"/>
</dbReference>
<evidence type="ECO:0000256" key="1">
    <source>
        <dbReference type="SAM" id="MobiDB-lite"/>
    </source>
</evidence>
<accession>A0AA35SI64</accession>
<reference evidence="2" key="1">
    <citation type="submission" date="2023-03" db="EMBL/GenBank/DDBJ databases">
        <authorList>
            <person name="Steffen K."/>
            <person name="Cardenas P."/>
        </authorList>
    </citation>
    <scope>NUCLEOTIDE SEQUENCE</scope>
</reference>
<organism evidence="2 3">
    <name type="scientific">Geodia barretti</name>
    <name type="common">Barrett's horny sponge</name>
    <dbReference type="NCBI Taxonomy" id="519541"/>
    <lineage>
        <taxon>Eukaryota</taxon>
        <taxon>Metazoa</taxon>
        <taxon>Porifera</taxon>
        <taxon>Demospongiae</taxon>
        <taxon>Heteroscleromorpha</taxon>
        <taxon>Tetractinellida</taxon>
        <taxon>Astrophorina</taxon>
        <taxon>Geodiidae</taxon>
        <taxon>Geodia</taxon>
    </lineage>
</organism>